<reference evidence="6" key="1">
    <citation type="submission" date="2022-03" db="EMBL/GenBank/DDBJ databases">
        <authorList>
            <person name="Alioto T."/>
            <person name="Alioto T."/>
            <person name="Gomez Garrido J."/>
        </authorList>
    </citation>
    <scope>NUCLEOTIDE SEQUENCE</scope>
</reference>
<gene>
    <name evidence="6" type="ORF">PECUL_23A023733</name>
</gene>
<evidence type="ECO:0000313" key="6">
    <source>
        <dbReference type="EMBL" id="CAH2327348.1"/>
    </source>
</evidence>
<dbReference type="PANTHER" id="PTHR16655:SF4">
    <property type="entry name" value="COCAINE- AND AMPHETAMINE-REGULATED TRANSCRIPT PROTEIN"/>
    <property type="match status" value="1"/>
</dbReference>
<evidence type="ECO:0000313" key="7">
    <source>
        <dbReference type="Proteomes" id="UP001295444"/>
    </source>
</evidence>
<dbReference type="EMBL" id="OW240924">
    <property type="protein sequence ID" value="CAH2327348.1"/>
    <property type="molecule type" value="Genomic_DNA"/>
</dbReference>
<dbReference type="GO" id="GO:0008343">
    <property type="term" value="P:adult feeding behavior"/>
    <property type="evidence" value="ECO:0007669"/>
    <property type="project" value="InterPro"/>
</dbReference>
<keyword evidence="3" id="KW-0964">Secreted</keyword>
<protein>
    <submittedName>
        <fullName evidence="6">Cocaine- and amphetamine-regulated transcript -like</fullName>
    </submittedName>
</protein>
<dbReference type="GO" id="GO:0009267">
    <property type="term" value="P:cellular response to starvation"/>
    <property type="evidence" value="ECO:0007669"/>
    <property type="project" value="InterPro"/>
</dbReference>
<name>A0AAD1TNP4_PELCU</name>
<comment type="similarity">
    <text evidence="2">Belongs to the CART family.</text>
</comment>
<dbReference type="GO" id="GO:0007186">
    <property type="term" value="P:G protein-coupled receptor signaling pathway"/>
    <property type="evidence" value="ECO:0007669"/>
    <property type="project" value="InterPro"/>
</dbReference>
<keyword evidence="5" id="KW-0732">Signal</keyword>
<dbReference type="InterPro" id="IPR009106">
    <property type="entry name" value="CART"/>
</dbReference>
<dbReference type="GO" id="GO:0005184">
    <property type="term" value="F:neuropeptide hormone activity"/>
    <property type="evidence" value="ECO:0007669"/>
    <property type="project" value="InterPro"/>
</dbReference>
<dbReference type="GO" id="GO:0005615">
    <property type="term" value="C:extracellular space"/>
    <property type="evidence" value="ECO:0007669"/>
    <property type="project" value="InterPro"/>
</dbReference>
<dbReference type="InterPro" id="IPR036722">
    <property type="entry name" value="CART_C_sf"/>
</dbReference>
<dbReference type="Pfam" id="PF06373">
    <property type="entry name" value="CART"/>
    <property type="match status" value="1"/>
</dbReference>
<dbReference type="GO" id="GO:0043410">
    <property type="term" value="P:positive regulation of MAPK cascade"/>
    <property type="evidence" value="ECO:0007669"/>
    <property type="project" value="InterPro"/>
</dbReference>
<evidence type="ECO:0000256" key="2">
    <source>
        <dbReference type="ARBA" id="ARBA00005294"/>
    </source>
</evidence>
<organism evidence="6 7">
    <name type="scientific">Pelobates cultripes</name>
    <name type="common">Western spadefoot toad</name>
    <dbReference type="NCBI Taxonomy" id="61616"/>
    <lineage>
        <taxon>Eukaryota</taxon>
        <taxon>Metazoa</taxon>
        <taxon>Chordata</taxon>
        <taxon>Craniata</taxon>
        <taxon>Vertebrata</taxon>
        <taxon>Euteleostomi</taxon>
        <taxon>Amphibia</taxon>
        <taxon>Batrachia</taxon>
        <taxon>Anura</taxon>
        <taxon>Pelobatoidea</taxon>
        <taxon>Pelobatidae</taxon>
        <taxon>Pelobates</taxon>
    </lineage>
</organism>
<comment type="subcellular location">
    <subcellularLocation>
        <location evidence="1">Secreted</location>
    </subcellularLocation>
</comment>
<dbReference type="SUPFAM" id="SSF64546">
    <property type="entry name" value="Satiety factor CART (cocaine and amphetamine regulated transcript)"/>
    <property type="match status" value="1"/>
</dbReference>
<dbReference type="AlphaFoldDB" id="A0AAD1TNP4"/>
<evidence type="ECO:0000256" key="4">
    <source>
        <dbReference type="ARBA" id="ARBA00023157"/>
    </source>
</evidence>
<sequence length="134" mass="15452">MLPTRNSLPNRLCMCLFLYVLAIFPLRIVESKEITHSGENRRDNERELLVELQDVLQKLQSKRASMWELKLNQVPRCTIREPCAVKRGARIGKLFALVNLKNINSFTDTEEISKVWLVAEDDRRDGVAEGLATR</sequence>
<dbReference type="Proteomes" id="UP001295444">
    <property type="component" value="Chromosome 13"/>
</dbReference>
<feature type="signal peptide" evidence="5">
    <location>
        <begin position="1"/>
        <end position="31"/>
    </location>
</feature>
<keyword evidence="4" id="KW-1015">Disulfide bond</keyword>
<evidence type="ECO:0000256" key="5">
    <source>
        <dbReference type="SAM" id="SignalP"/>
    </source>
</evidence>
<dbReference type="GO" id="GO:0032099">
    <property type="term" value="P:negative regulation of appetite"/>
    <property type="evidence" value="ECO:0007669"/>
    <property type="project" value="InterPro"/>
</dbReference>
<dbReference type="PANTHER" id="PTHR16655">
    <property type="entry name" value="COCAINE AND AMPHETAMINE REGULATED TRANSCRIPT PROTEIN"/>
    <property type="match status" value="1"/>
</dbReference>
<dbReference type="Gene3D" id="4.10.40.30">
    <property type="entry name" value="CART, C-terminal domain"/>
    <property type="match status" value="1"/>
</dbReference>
<proteinExistence type="inferred from homology"/>
<feature type="chain" id="PRO_5041923557" evidence="5">
    <location>
        <begin position="32"/>
        <end position="134"/>
    </location>
</feature>
<accession>A0AAD1TNP4</accession>
<keyword evidence="7" id="KW-1185">Reference proteome</keyword>
<evidence type="ECO:0000256" key="1">
    <source>
        <dbReference type="ARBA" id="ARBA00004613"/>
    </source>
</evidence>
<evidence type="ECO:0000256" key="3">
    <source>
        <dbReference type="ARBA" id="ARBA00022525"/>
    </source>
</evidence>